<sequence length="97" mass="11223">MSSTHPLQLPEIIQEVANFVEDPSLRACALVSKTWYQVFHPLIWSDVRFRLFQHNPPNCLLHLGHLVKTFTITFNFNQQHLALRFPHLISLTAVGHP</sequence>
<reference evidence="2" key="1">
    <citation type="journal article" date="2020" name="Fungal Divers.">
        <title>Resolving the Mortierellaceae phylogeny through synthesis of multi-gene phylogenetics and phylogenomics.</title>
        <authorList>
            <person name="Vandepol N."/>
            <person name="Liber J."/>
            <person name="Desiro A."/>
            <person name="Na H."/>
            <person name="Kennedy M."/>
            <person name="Barry K."/>
            <person name="Grigoriev I.V."/>
            <person name="Miller A.N."/>
            <person name="O'Donnell K."/>
            <person name="Stajich J.E."/>
            <person name="Bonito G."/>
        </authorList>
    </citation>
    <scope>NUCLEOTIDE SEQUENCE</scope>
    <source>
        <strain evidence="2">MES-2147</strain>
    </source>
</reference>
<dbReference type="AlphaFoldDB" id="A0A9P6MF25"/>
<evidence type="ECO:0000313" key="3">
    <source>
        <dbReference type="Proteomes" id="UP000749646"/>
    </source>
</evidence>
<protein>
    <recommendedName>
        <fullName evidence="1">F-box domain-containing protein</fullName>
    </recommendedName>
</protein>
<gene>
    <name evidence="2" type="ORF">BGZ65_008235</name>
</gene>
<dbReference type="EMBL" id="JAAAHW010001216">
    <property type="protein sequence ID" value="KAF9996166.1"/>
    <property type="molecule type" value="Genomic_DNA"/>
</dbReference>
<feature type="domain" description="F-box" evidence="1">
    <location>
        <begin position="10"/>
        <end position="49"/>
    </location>
</feature>
<feature type="non-terminal residue" evidence="2">
    <location>
        <position position="97"/>
    </location>
</feature>
<dbReference type="Pfam" id="PF12937">
    <property type="entry name" value="F-box-like"/>
    <property type="match status" value="1"/>
</dbReference>
<evidence type="ECO:0000313" key="2">
    <source>
        <dbReference type="EMBL" id="KAF9996166.1"/>
    </source>
</evidence>
<dbReference type="Proteomes" id="UP000749646">
    <property type="component" value="Unassembled WGS sequence"/>
</dbReference>
<name>A0A9P6MF25_9FUNG</name>
<dbReference type="InterPro" id="IPR036047">
    <property type="entry name" value="F-box-like_dom_sf"/>
</dbReference>
<evidence type="ECO:0000259" key="1">
    <source>
        <dbReference type="Pfam" id="PF12937"/>
    </source>
</evidence>
<dbReference type="SUPFAM" id="SSF81383">
    <property type="entry name" value="F-box domain"/>
    <property type="match status" value="1"/>
</dbReference>
<dbReference type="Gene3D" id="1.20.1280.50">
    <property type="match status" value="1"/>
</dbReference>
<dbReference type="OrthoDB" id="2432222at2759"/>
<proteinExistence type="predicted"/>
<organism evidence="2 3">
    <name type="scientific">Modicella reniformis</name>
    <dbReference type="NCBI Taxonomy" id="1440133"/>
    <lineage>
        <taxon>Eukaryota</taxon>
        <taxon>Fungi</taxon>
        <taxon>Fungi incertae sedis</taxon>
        <taxon>Mucoromycota</taxon>
        <taxon>Mortierellomycotina</taxon>
        <taxon>Mortierellomycetes</taxon>
        <taxon>Mortierellales</taxon>
        <taxon>Mortierellaceae</taxon>
        <taxon>Modicella</taxon>
    </lineage>
</organism>
<accession>A0A9P6MF25</accession>
<comment type="caution">
    <text evidence="2">The sequence shown here is derived from an EMBL/GenBank/DDBJ whole genome shotgun (WGS) entry which is preliminary data.</text>
</comment>
<keyword evidence="3" id="KW-1185">Reference proteome</keyword>
<dbReference type="InterPro" id="IPR001810">
    <property type="entry name" value="F-box_dom"/>
</dbReference>